<dbReference type="PANTHER" id="PTHR15549">
    <property type="entry name" value="PAIRED IMMUNOGLOBULIN-LIKE TYPE 2 RECEPTOR"/>
    <property type="match status" value="1"/>
</dbReference>
<dbReference type="EMBL" id="JH687793">
    <property type="protein sequence ID" value="EJD41340.1"/>
    <property type="molecule type" value="Genomic_DNA"/>
</dbReference>
<dbReference type="GO" id="GO:0016020">
    <property type="term" value="C:membrane"/>
    <property type="evidence" value="ECO:0007669"/>
    <property type="project" value="UniProtKB-SubCell"/>
</dbReference>
<keyword evidence="8" id="KW-1185">Reference proteome</keyword>
<evidence type="ECO:0000256" key="4">
    <source>
        <dbReference type="ARBA" id="ARBA00023136"/>
    </source>
</evidence>
<reference evidence="8" key="1">
    <citation type="journal article" date="2012" name="Science">
        <title>The Paleozoic origin of enzymatic lignin decomposition reconstructed from 31 fungal genomes.</title>
        <authorList>
            <person name="Floudas D."/>
            <person name="Binder M."/>
            <person name="Riley R."/>
            <person name="Barry K."/>
            <person name="Blanchette R.A."/>
            <person name="Henrissat B."/>
            <person name="Martinez A.T."/>
            <person name="Otillar R."/>
            <person name="Spatafora J.W."/>
            <person name="Yadav J.S."/>
            <person name="Aerts A."/>
            <person name="Benoit I."/>
            <person name="Boyd A."/>
            <person name="Carlson A."/>
            <person name="Copeland A."/>
            <person name="Coutinho P.M."/>
            <person name="de Vries R.P."/>
            <person name="Ferreira P."/>
            <person name="Findley K."/>
            <person name="Foster B."/>
            <person name="Gaskell J."/>
            <person name="Glotzer D."/>
            <person name="Gorecki P."/>
            <person name="Heitman J."/>
            <person name="Hesse C."/>
            <person name="Hori C."/>
            <person name="Igarashi K."/>
            <person name="Jurgens J.A."/>
            <person name="Kallen N."/>
            <person name="Kersten P."/>
            <person name="Kohler A."/>
            <person name="Kuees U."/>
            <person name="Kumar T.K.A."/>
            <person name="Kuo A."/>
            <person name="LaButti K."/>
            <person name="Larrondo L.F."/>
            <person name="Lindquist E."/>
            <person name="Ling A."/>
            <person name="Lombard V."/>
            <person name="Lucas S."/>
            <person name="Lundell T."/>
            <person name="Martin R."/>
            <person name="McLaughlin D.J."/>
            <person name="Morgenstern I."/>
            <person name="Morin E."/>
            <person name="Murat C."/>
            <person name="Nagy L.G."/>
            <person name="Nolan M."/>
            <person name="Ohm R.A."/>
            <person name="Patyshakuliyeva A."/>
            <person name="Rokas A."/>
            <person name="Ruiz-Duenas F.J."/>
            <person name="Sabat G."/>
            <person name="Salamov A."/>
            <person name="Samejima M."/>
            <person name="Schmutz J."/>
            <person name="Slot J.C."/>
            <person name="St John F."/>
            <person name="Stenlid J."/>
            <person name="Sun H."/>
            <person name="Sun S."/>
            <person name="Syed K."/>
            <person name="Tsang A."/>
            <person name="Wiebenga A."/>
            <person name="Young D."/>
            <person name="Pisabarro A."/>
            <person name="Eastwood D.C."/>
            <person name="Martin F."/>
            <person name="Cullen D."/>
            <person name="Grigoriev I.V."/>
            <person name="Hibbett D.S."/>
        </authorList>
    </citation>
    <scope>NUCLEOTIDE SEQUENCE [LARGE SCALE GENOMIC DNA]</scope>
    <source>
        <strain evidence="8">TFB10046</strain>
    </source>
</reference>
<feature type="compositionally biased region" description="Low complexity" evidence="5">
    <location>
        <begin position="179"/>
        <end position="204"/>
    </location>
</feature>
<dbReference type="Proteomes" id="UP000006514">
    <property type="component" value="Unassembled WGS sequence"/>
</dbReference>
<protein>
    <submittedName>
        <fullName evidence="7">Uncharacterized protein</fullName>
    </submittedName>
</protein>
<feature type="compositionally biased region" description="Polar residues" evidence="5">
    <location>
        <begin position="269"/>
        <end position="287"/>
    </location>
</feature>
<feature type="region of interest" description="Disordered" evidence="5">
    <location>
        <begin position="172"/>
        <end position="204"/>
    </location>
</feature>
<evidence type="ECO:0000256" key="5">
    <source>
        <dbReference type="SAM" id="MobiDB-lite"/>
    </source>
</evidence>
<sequence length="302" mass="32404">MSASIEPTSQDVIVEDNDSAIQYGPLDKWSESRDTNIIEFGTTYHLTGALGAWAAFSFSGTRIWYYADRLDNHGNFGASIDGGPSAVYSSFNTALLKGQLLFYAQVPPGRHTLNITNLEDTKVVGLDRFVYVWIAAVFSIPSALTCTAQISPTRHRRVCLLPHLLLSAQTSSHLRDPISSTTSGASPGATPDQQQGGDQTSSSSHSALSAGAYVGIGLAAGAIALLLVLVVAFLWTRRRRQPPPPQWDAGPINAAHAARPWQGPDPPSRQWSQFSASRQQAQTQQGTELPAYDASSHSRSGA</sequence>
<comment type="subcellular location">
    <subcellularLocation>
        <location evidence="1">Membrane</location>
        <topology evidence="1">Single-pass membrane protein</topology>
    </subcellularLocation>
</comment>
<evidence type="ECO:0000256" key="6">
    <source>
        <dbReference type="SAM" id="Phobius"/>
    </source>
</evidence>
<dbReference type="InParanoid" id="J0WX76"/>
<name>J0WX76_AURST</name>
<dbReference type="GO" id="GO:0071944">
    <property type="term" value="C:cell periphery"/>
    <property type="evidence" value="ECO:0007669"/>
    <property type="project" value="UniProtKB-ARBA"/>
</dbReference>
<evidence type="ECO:0000313" key="8">
    <source>
        <dbReference type="Proteomes" id="UP000006514"/>
    </source>
</evidence>
<keyword evidence="2 6" id="KW-0812">Transmembrane</keyword>
<keyword evidence="4 6" id="KW-0472">Membrane</keyword>
<dbReference type="KEGG" id="adl:AURDEDRAFT_127093"/>
<evidence type="ECO:0000256" key="3">
    <source>
        <dbReference type="ARBA" id="ARBA00022989"/>
    </source>
</evidence>
<gene>
    <name evidence="7" type="ORF">AURDEDRAFT_127093</name>
</gene>
<keyword evidence="3 6" id="KW-1133">Transmembrane helix</keyword>
<accession>J0WX76</accession>
<feature type="region of interest" description="Disordered" evidence="5">
    <location>
        <begin position="241"/>
        <end position="302"/>
    </location>
</feature>
<evidence type="ECO:0000256" key="1">
    <source>
        <dbReference type="ARBA" id="ARBA00004167"/>
    </source>
</evidence>
<feature type="transmembrane region" description="Helical" evidence="6">
    <location>
        <begin position="210"/>
        <end position="235"/>
    </location>
</feature>
<dbReference type="InterPro" id="IPR051694">
    <property type="entry name" value="Immunoregulatory_rcpt-like"/>
</dbReference>
<evidence type="ECO:0000256" key="2">
    <source>
        <dbReference type="ARBA" id="ARBA00022692"/>
    </source>
</evidence>
<evidence type="ECO:0000313" key="7">
    <source>
        <dbReference type="EMBL" id="EJD41340.1"/>
    </source>
</evidence>
<dbReference type="Gene3D" id="2.60.120.260">
    <property type="entry name" value="Galactose-binding domain-like"/>
    <property type="match status" value="1"/>
</dbReference>
<proteinExistence type="predicted"/>
<organism evidence="7 8">
    <name type="scientific">Auricularia subglabra (strain TFB-10046 / SS5)</name>
    <name type="common">White-rot fungus</name>
    <name type="synonym">Auricularia delicata (strain TFB10046)</name>
    <dbReference type="NCBI Taxonomy" id="717982"/>
    <lineage>
        <taxon>Eukaryota</taxon>
        <taxon>Fungi</taxon>
        <taxon>Dikarya</taxon>
        <taxon>Basidiomycota</taxon>
        <taxon>Agaricomycotina</taxon>
        <taxon>Agaricomycetes</taxon>
        <taxon>Auriculariales</taxon>
        <taxon>Auriculariaceae</taxon>
        <taxon>Auricularia</taxon>
    </lineage>
</organism>
<dbReference type="OrthoDB" id="2563669at2759"/>
<dbReference type="AlphaFoldDB" id="J0WX76"/>